<organism evidence="6 7">
    <name type="scientific">Babesia gibsoni</name>
    <dbReference type="NCBI Taxonomy" id="33632"/>
    <lineage>
        <taxon>Eukaryota</taxon>
        <taxon>Sar</taxon>
        <taxon>Alveolata</taxon>
        <taxon>Apicomplexa</taxon>
        <taxon>Aconoidasida</taxon>
        <taxon>Piroplasmida</taxon>
        <taxon>Babesiidae</taxon>
        <taxon>Babesia</taxon>
    </lineage>
</organism>
<evidence type="ECO:0000256" key="5">
    <source>
        <dbReference type="SAM" id="MobiDB-lite"/>
    </source>
</evidence>
<evidence type="ECO:0000256" key="4">
    <source>
        <dbReference type="ARBA" id="ARBA00023212"/>
    </source>
</evidence>
<keyword evidence="3" id="KW-0963">Cytoplasm</keyword>
<evidence type="ECO:0000313" key="7">
    <source>
        <dbReference type="Proteomes" id="UP001230268"/>
    </source>
</evidence>
<comment type="subcellular location">
    <subcellularLocation>
        <location evidence="1">Cytoplasm</location>
        <location evidence="1">Cytoskeleton</location>
        <location evidence="1">Microtubule organizing center</location>
    </subcellularLocation>
</comment>
<evidence type="ECO:0000256" key="3">
    <source>
        <dbReference type="ARBA" id="ARBA00022490"/>
    </source>
</evidence>
<protein>
    <recommendedName>
        <fullName evidence="8">Mitotic-spindle organizing protein 1</fullName>
    </recommendedName>
</protein>
<comment type="similarity">
    <text evidence="2">Belongs to the MOZART1 family.</text>
</comment>
<evidence type="ECO:0008006" key="8">
    <source>
        <dbReference type="Google" id="ProtNLM"/>
    </source>
</evidence>
<evidence type="ECO:0000256" key="2">
    <source>
        <dbReference type="ARBA" id="ARBA00011015"/>
    </source>
</evidence>
<dbReference type="EMBL" id="JAVEPI010000001">
    <property type="protein sequence ID" value="KAK1444856.1"/>
    <property type="molecule type" value="Genomic_DNA"/>
</dbReference>
<gene>
    <name evidence="6" type="ORF">BgAZ_107620</name>
</gene>
<evidence type="ECO:0000256" key="1">
    <source>
        <dbReference type="ARBA" id="ARBA00004267"/>
    </source>
</evidence>
<dbReference type="GO" id="GO:0090307">
    <property type="term" value="P:mitotic spindle assembly"/>
    <property type="evidence" value="ECO:0007669"/>
    <property type="project" value="TreeGrafter"/>
</dbReference>
<name>A0AAD8PGD9_BABGI</name>
<dbReference type="GO" id="GO:0031021">
    <property type="term" value="C:interphase microtubule organizing center"/>
    <property type="evidence" value="ECO:0007669"/>
    <property type="project" value="TreeGrafter"/>
</dbReference>
<feature type="compositionally biased region" description="Polar residues" evidence="5">
    <location>
        <begin position="1"/>
        <end position="11"/>
    </location>
</feature>
<dbReference type="PANTHER" id="PTHR28520:SF2">
    <property type="entry name" value="MITOTIC-SPINDLE ORGANIZING PROTEIN 1"/>
    <property type="match status" value="1"/>
</dbReference>
<keyword evidence="7" id="KW-1185">Reference proteome</keyword>
<proteinExistence type="inferred from homology"/>
<dbReference type="Proteomes" id="UP001230268">
    <property type="component" value="Unassembled WGS sequence"/>
</dbReference>
<feature type="region of interest" description="Disordered" evidence="5">
    <location>
        <begin position="1"/>
        <end position="21"/>
    </location>
</feature>
<dbReference type="InterPro" id="IPR022214">
    <property type="entry name" value="MZT1"/>
</dbReference>
<dbReference type="GO" id="GO:0005819">
    <property type="term" value="C:spindle"/>
    <property type="evidence" value="ECO:0007669"/>
    <property type="project" value="TreeGrafter"/>
</dbReference>
<dbReference type="GO" id="GO:0033566">
    <property type="term" value="P:gamma-tubulin complex localization"/>
    <property type="evidence" value="ECO:0007669"/>
    <property type="project" value="InterPro"/>
</dbReference>
<dbReference type="PANTHER" id="PTHR28520">
    <property type="entry name" value="MITOTIC-SPINDLE ORGANIZING PROTEIN 1"/>
    <property type="match status" value="1"/>
</dbReference>
<reference evidence="6" key="1">
    <citation type="submission" date="2023-08" db="EMBL/GenBank/DDBJ databases">
        <title>Draft sequence of the Babesia gibsoni genome.</title>
        <authorList>
            <person name="Yamagishi J.Y."/>
            <person name="Xuan X.X."/>
        </authorList>
    </citation>
    <scope>NUCLEOTIDE SEQUENCE</scope>
    <source>
        <strain evidence="6">Azabu</strain>
    </source>
</reference>
<accession>A0AAD8PGD9</accession>
<keyword evidence="4" id="KW-0206">Cytoskeleton</keyword>
<dbReference type="GO" id="GO:0000931">
    <property type="term" value="C:gamma-tubulin ring complex"/>
    <property type="evidence" value="ECO:0007669"/>
    <property type="project" value="InterPro"/>
</dbReference>
<comment type="caution">
    <text evidence="6">The sequence shown here is derived from an EMBL/GenBank/DDBJ whole genome shotgun (WGS) entry which is preliminary data.</text>
</comment>
<sequence>MVSTYGSQDASFSARGESASVSDYGIKGESLDIIYEISQVLNTGLDRQTLAILVDLCEKGIDPSVLAYVVKHLKEARRKFLANISASKTRRT</sequence>
<dbReference type="AlphaFoldDB" id="A0AAD8PGD9"/>
<dbReference type="GO" id="GO:0051415">
    <property type="term" value="P:microtubule nucleation by interphase microtubule organizing center"/>
    <property type="evidence" value="ECO:0007669"/>
    <property type="project" value="TreeGrafter"/>
</dbReference>
<dbReference type="Pfam" id="PF12554">
    <property type="entry name" value="MOZART1"/>
    <property type="match status" value="1"/>
</dbReference>
<evidence type="ECO:0000313" key="6">
    <source>
        <dbReference type="EMBL" id="KAK1444856.1"/>
    </source>
</evidence>